<evidence type="ECO:0000313" key="3">
    <source>
        <dbReference type="Proteomes" id="UP001265259"/>
    </source>
</evidence>
<dbReference type="Pfam" id="PF06945">
    <property type="entry name" value="DUF1289"/>
    <property type="match status" value="1"/>
</dbReference>
<dbReference type="PANTHER" id="PTHR35175">
    <property type="entry name" value="DUF1289 DOMAIN-CONTAINING PROTEIN"/>
    <property type="match status" value="1"/>
</dbReference>
<gene>
    <name evidence="2" type="ORF">RM543_18665</name>
</gene>
<feature type="compositionally biased region" description="Basic residues" evidence="1">
    <location>
        <begin position="64"/>
        <end position="74"/>
    </location>
</feature>
<reference evidence="2 3" key="1">
    <citation type="submission" date="2023-09" db="EMBL/GenBank/DDBJ databases">
        <authorList>
            <person name="Rey-Velasco X."/>
        </authorList>
    </citation>
    <scope>NUCLEOTIDE SEQUENCE [LARGE SCALE GENOMIC DNA]</scope>
    <source>
        <strain evidence="2 3">F158</strain>
    </source>
</reference>
<dbReference type="Proteomes" id="UP001265259">
    <property type="component" value="Unassembled WGS sequence"/>
</dbReference>
<accession>A0ABU3DME0</accession>
<protein>
    <submittedName>
        <fullName evidence="2">DUF1289 domain-containing protein</fullName>
    </submittedName>
</protein>
<dbReference type="InterPro" id="IPR010710">
    <property type="entry name" value="DUF1289"/>
</dbReference>
<sequence length="84" mass="9749">MSDDVWTRDEPQSPCIKICQIHPQERICIGCYRTQMEIGLWKRMSAEERREVLAELPGRASRVAPRRRGGRAARKGFVPPDRKD</sequence>
<proteinExistence type="predicted"/>
<keyword evidence="3" id="KW-1185">Reference proteome</keyword>
<dbReference type="RefSeq" id="WP_311694412.1">
    <property type="nucleotide sequence ID" value="NZ_JAVRHL010000008.1"/>
</dbReference>
<evidence type="ECO:0000313" key="2">
    <source>
        <dbReference type="EMBL" id="MDT0684689.1"/>
    </source>
</evidence>
<dbReference type="EMBL" id="JAVRHL010000008">
    <property type="protein sequence ID" value="MDT0684689.1"/>
    <property type="molecule type" value="Genomic_DNA"/>
</dbReference>
<comment type="caution">
    <text evidence="2">The sequence shown here is derived from an EMBL/GenBank/DDBJ whole genome shotgun (WGS) entry which is preliminary data.</text>
</comment>
<evidence type="ECO:0000256" key="1">
    <source>
        <dbReference type="SAM" id="MobiDB-lite"/>
    </source>
</evidence>
<organism evidence="2 3">
    <name type="scientific">Tropicimonas omnivorans</name>
    <dbReference type="NCBI Taxonomy" id="3075590"/>
    <lineage>
        <taxon>Bacteria</taxon>
        <taxon>Pseudomonadati</taxon>
        <taxon>Pseudomonadota</taxon>
        <taxon>Alphaproteobacteria</taxon>
        <taxon>Rhodobacterales</taxon>
        <taxon>Roseobacteraceae</taxon>
        <taxon>Tropicimonas</taxon>
    </lineage>
</organism>
<dbReference type="PANTHER" id="PTHR35175:SF2">
    <property type="entry name" value="DUF1289 DOMAIN-CONTAINING PROTEIN"/>
    <property type="match status" value="1"/>
</dbReference>
<feature type="region of interest" description="Disordered" evidence="1">
    <location>
        <begin position="61"/>
        <end position="84"/>
    </location>
</feature>
<name>A0ABU3DME0_9RHOB</name>